<organism evidence="2 3">
    <name type="scientific">Nocardia otitidiscaviarum</name>
    <dbReference type="NCBI Taxonomy" id="1823"/>
    <lineage>
        <taxon>Bacteria</taxon>
        <taxon>Bacillati</taxon>
        <taxon>Actinomycetota</taxon>
        <taxon>Actinomycetes</taxon>
        <taxon>Mycobacteriales</taxon>
        <taxon>Nocardiaceae</taxon>
        <taxon>Nocardia</taxon>
    </lineage>
</organism>
<reference evidence="2 3" key="1">
    <citation type="submission" date="2018-06" db="EMBL/GenBank/DDBJ databases">
        <authorList>
            <consortium name="Pathogen Informatics"/>
            <person name="Doyle S."/>
        </authorList>
    </citation>
    <scope>NUCLEOTIDE SEQUENCE [LARGE SCALE GENOMIC DNA]</scope>
    <source>
        <strain evidence="2 3">NCTC1934</strain>
    </source>
</reference>
<dbReference type="AlphaFoldDB" id="A0A379JMT5"/>
<feature type="region of interest" description="Disordered" evidence="1">
    <location>
        <begin position="1"/>
        <end position="25"/>
    </location>
</feature>
<evidence type="ECO:0000256" key="1">
    <source>
        <dbReference type="SAM" id="MobiDB-lite"/>
    </source>
</evidence>
<feature type="compositionally biased region" description="Low complexity" evidence="1">
    <location>
        <begin position="7"/>
        <end position="21"/>
    </location>
</feature>
<feature type="region of interest" description="Disordered" evidence="1">
    <location>
        <begin position="207"/>
        <end position="226"/>
    </location>
</feature>
<sequence length="226" mass="24945">MDSVELAAAAGAAETAPSAKAASKRHYSTGRLTGVHLELVSAWRQALTEPTTWRTPDGRPPASSSDCIAAAVVAFLETDPDPLDVARYATRIRLAHKEERLSERFPQSRPASFYLPENFADQLDALLLRARTIHQELADAARAEARELYPGGRQAVSRYVHVVDQLAQRGLPAKVYVVPAGTVARMAIERWRRRAPRSVVAAAVEHAHEHHTQLHRARRDMGTTTH</sequence>
<evidence type="ECO:0000313" key="2">
    <source>
        <dbReference type="EMBL" id="SUD49541.1"/>
    </source>
</evidence>
<dbReference type="EMBL" id="UGRY01000008">
    <property type="protein sequence ID" value="SUD49541.1"/>
    <property type="molecule type" value="Genomic_DNA"/>
</dbReference>
<accession>A0A379JMT5</accession>
<protein>
    <submittedName>
        <fullName evidence="2">Uncharacterized protein</fullName>
    </submittedName>
</protein>
<name>A0A379JMT5_9NOCA</name>
<proteinExistence type="predicted"/>
<gene>
    <name evidence="2" type="ORF">NCTC1934_06895</name>
</gene>
<keyword evidence="3" id="KW-1185">Reference proteome</keyword>
<evidence type="ECO:0000313" key="3">
    <source>
        <dbReference type="Proteomes" id="UP000255467"/>
    </source>
</evidence>
<dbReference type="Proteomes" id="UP000255467">
    <property type="component" value="Unassembled WGS sequence"/>
</dbReference>